<organism evidence="1">
    <name type="scientific">Polaromonas hydrogenivorans</name>
    <dbReference type="NCBI Taxonomy" id="335476"/>
    <lineage>
        <taxon>Bacteria</taxon>
        <taxon>Pseudomonadati</taxon>
        <taxon>Pseudomonadota</taxon>
        <taxon>Betaproteobacteria</taxon>
        <taxon>Burkholderiales</taxon>
        <taxon>Comamonadaceae</taxon>
        <taxon>Polaromonas</taxon>
    </lineage>
</organism>
<protein>
    <submittedName>
        <fullName evidence="1">Uncharacterized protein</fullName>
    </submittedName>
</protein>
<gene>
    <name evidence="1" type="ORF">ABLV49_10180</name>
</gene>
<dbReference type="RefSeq" id="WP_349281466.1">
    <property type="nucleotide sequence ID" value="NZ_CBCSCU010000002.1"/>
</dbReference>
<evidence type="ECO:0000313" key="1">
    <source>
        <dbReference type="EMBL" id="XBP72138.1"/>
    </source>
</evidence>
<sequence length="85" mass="8948">MRAVVGLMSLLIVLVVVGVLAKKQLGALSKAPIRPQNPVLVDSGVTFPVTSPGATPQVQSQQIQQQIKQSVEAAMQPRPLPGDQP</sequence>
<accession>A0AAU7LXG9</accession>
<dbReference type="AlphaFoldDB" id="A0AAU7LXG9"/>
<dbReference type="EMBL" id="CP157675">
    <property type="protein sequence ID" value="XBP72138.1"/>
    <property type="molecule type" value="Genomic_DNA"/>
</dbReference>
<reference evidence="1" key="1">
    <citation type="submission" date="2024-05" db="EMBL/GenBank/DDBJ databases">
        <authorList>
            <person name="Bunk B."/>
            <person name="Swiderski J."/>
            <person name="Sproer C."/>
            <person name="Thiel V."/>
        </authorList>
    </citation>
    <scope>NUCLEOTIDE SEQUENCE</scope>
    <source>
        <strain evidence="1">DSM 17735</strain>
    </source>
</reference>
<name>A0AAU7LXG9_9BURK</name>
<proteinExistence type="predicted"/>